<dbReference type="PRINTS" id="PR00507">
    <property type="entry name" value="N12N6MTFRASE"/>
</dbReference>
<keyword evidence="2 11" id="KW-0489">Methyltransferase</keyword>
<dbReference type="PANTHER" id="PTHR33841">
    <property type="entry name" value="DNA METHYLTRANSFERASE YEEA-RELATED"/>
    <property type="match status" value="1"/>
</dbReference>
<sequence>MERLIENLINQCSLSNLRKFFEEKLRIQLKEFEDILPKEDYEEYFGKLYVLKPYGEENIRLKDDIIAIYAIESKKELSERSSKKRQFELAKRLLDFEDGGFFVFYDKKGNFRFSFVHKIYEGAKHKFSHYKRYTYFVQKGKPYRTFKKALLELQLDSIESITKAFAVQPLIKEFYKEIQNWYAWALKDDRVWFPGGTKEENLIRLITRLIFVWFLKEMKLVPEEIFDEERLKDIVKDFGSGNYYYNVILQNLFFATLNREVSKREFAKEGDFLQNRTHFGVKNLYRYQSFLKIPPEDFIKLFEKTPFINGGLFECLDEDSQYVDGFSREESKRAKIPDEFFFLVERTEDLSYFYGTNARREKVRGLINILKDYNFTADENSPVDVEVSLDPELLGHIFENLLASYNEETQTTARKATGSYYTPKEIVDFMVEESLKEYLRTKTGIEEGSVEKLFGFEENVELSEEERHKILKAIDEIKVLDPAVGSGAFPMGVLHKLVYLLERIDPNNELWYELQYQKALKEAEDILRIENKDTREELLKELNENFDEAITYPDYARKLYILQNSIYGVDIQNIAIQITKLRFFLSLIIDQKPDPSKENLGIKPLPHLETNFITANTLIGLESQGQQRVLESPKITQLKAELKKLYKKHFSIRSREEKKRIQDRAKAIREEIKQELERIGYSNDTAQKIAEFDIFDQLARADWFDPEWMFGVDDGFDIVICNPPYVRQEKIKNLKPDLQKQKYEVFTSTADLYVYFYEKGYKLLKDKGILSFITSNKWMRAKYGENLRKFLKEKTTIIKLIDFGGYRVFEQTVDTCILLFKKEKPPKGHTFEFLTVPSDVEDLESYLRKRSKYLIEQETETALKRVESWSEVKTWQGFRDWQTAYVGNWQTMLQEKLSNNGWTLGDDKVLSLKEKIEKVGKPLKEWDVKIYRGVLTGYNDAFIIDTQTRNRILANCKDEEERKRTEEIIKPILRGRDIGRYYYKWAGLWVILATKHTITSCVLDYLKKHKEALEKRAGNQEWYELQAPPSKEKISLLLLDKIGYSDIGFRFAFIQNGIVGLNTTYFIIPYKNRENRRRILLYLLGILNSKLIMFYYRNTAQVLSKEATRGFSIYVEQLPIPPITPQNHPLADQIVQKVQEILTLTQFPDFETSQEKQQKVKELEREIDQLVYKLYGLTEEEIRIVEGEL</sequence>
<evidence type="ECO:0000256" key="4">
    <source>
        <dbReference type="ARBA" id="ARBA00022691"/>
    </source>
</evidence>
<dbReference type="GO" id="GO:0032259">
    <property type="term" value="P:methylation"/>
    <property type="evidence" value="ECO:0007669"/>
    <property type="project" value="UniProtKB-KW"/>
</dbReference>
<dbReference type="AlphaFoldDB" id="A0A7C2VGD9"/>
<dbReference type="InterPro" id="IPR050953">
    <property type="entry name" value="N4_N6_ade-DNA_methylase"/>
</dbReference>
<keyword evidence="4" id="KW-0949">S-adenosyl-L-methionine</keyword>
<keyword evidence="3 11" id="KW-0808">Transferase</keyword>
<gene>
    <name evidence="11" type="ORF">ENO47_07120</name>
</gene>
<evidence type="ECO:0000256" key="6">
    <source>
        <dbReference type="ARBA" id="ARBA00023125"/>
    </source>
</evidence>
<evidence type="ECO:0000256" key="2">
    <source>
        <dbReference type="ARBA" id="ARBA00022603"/>
    </source>
</evidence>
<feature type="domain" description="Type II methyltransferase M.TaqI-like" evidence="9">
    <location>
        <begin position="564"/>
        <end position="809"/>
    </location>
</feature>
<dbReference type="GO" id="GO:0003677">
    <property type="term" value="F:DNA binding"/>
    <property type="evidence" value="ECO:0007669"/>
    <property type="project" value="UniProtKB-KW"/>
</dbReference>
<dbReference type="Gene3D" id="3.40.50.150">
    <property type="entry name" value="Vaccinia Virus protein VP39"/>
    <property type="match status" value="1"/>
</dbReference>
<evidence type="ECO:0000256" key="8">
    <source>
        <dbReference type="SAM" id="Coils"/>
    </source>
</evidence>
<dbReference type="InterPro" id="IPR002052">
    <property type="entry name" value="DNA_methylase_N6_adenine_CS"/>
</dbReference>
<organism evidence="11">
    <name type="scientific">Hydrogenobacter sp</name>
    <dbReference type="NCBI Taxonomy" id="2152829"/>
    <lineage>
        <taxon>Bacteria</taxon>
        <taxon>Pseudomonadati</taxon>
        <taxon>Aquificota</taxon>
        <taxon>Aquificia</taxon>
        <taxon>Aquificales</taxon>
        <taxon>Aquificaceae</taxon>
        <taxon>Hydrogenobacter</taxon>
    </lineage>
</organism>
<dbReference type="PANTHER" id="PTHR33841:SF1">
    <property type="entry name" value="DNA METHYLTRANSFERASE A"/>
    <property type="match status" value="1"/>
</dbReference>
<dbReference type="InterPro" id="IPR011639">
    <property type="entry name" value="MethylTrfase_TaqI-like_dom"/>
</dbReference>
<feature type="coiled-coil region" evidence="8">
    <location>
        <begin position="1153"/>
        <end position="1180"/>
    </location>
</feature>
<keyword evidence="6" id="KW-0238">DNA-binding</keyword>
<dbReference type="InterPro" id="IPR029063">
    <property type="entry name" value="SAM-dependent_MTases_sf"/>
</dbReference>
<protein>
    <recommendedName>
        <fullName evidence="1">site-specific DNA-methyltransferase (adenine-specific)</fullName>
        <ecNumber evidence="1">2.1.1.72</ecNumber>
    </recommendedName>
</protein>
<comment type="catalytic activity">
    <reaction evidence="7">
        <text>a 2'-deoxyadenosine in DNA + S-adenosyl-L-methionine = an N(6)-methyl-2'-deoxyadenosine in DNA + S-adenosyl-L-homocysteine + H(+)</text>
        <dbReference type="Rhea" id="RHEA:15197"/>
        <dbReference type="Rhea" id="RHEA-COMP:12418"/>
        <dbReference type="Rhea" id="RHEA-COMP:12419"/>
        <dbReference type="ChEBI" id="CHEBI:15378"/>
        <dbReference type="ChEBI" id="CHEBI:57856"/>
        <dbReference type="ChEBI" id="CHEBI:59789"/>
        <dbReference type="ChEBI" id="CHEBI:90615"/>
        <dbReference type="ChEBI" id="CHEBI:90616"/>
        <dbReference type="EC" id="2.1.1.72"/>
    </reaction>
</comment>
<evidence type="ECO:0000259" key="10">
    <source>
        <dbReference type="Pfam" id="PF12950"/>
    </source>
</evidence>
<dbReference type="PROSITE" id="PS00092">
    <property type="entry name" value="N6_MTASE"/>
    <property type="match status" value="1"/>
</dbReference>
<keyword evidence="8" id="KW-0175">Coiled coil</keyword>
<dbReference type="InterPro" id="IPR025931">
    <property type="entry name" value="TaqI_C"/>
</dbReference>
<accession>A0A7C2VGD9</accession>
<proteinExistence type="predicted"/>
<comment type="caution">
    <text evidence="11">The sequence shown here is derived from an EMBL/GenBank/DDBJ whole genome shotgun (WGS) entry which is preliminary data.</text>
</comment>
<reference evidence="11" key="1">
    <citation type="journal article" date="2020" name="mSystems">
        <title>Genome- and Community-Level Interaction Insights into Carbon Utilization and Element Cycling Functions of Hydrothermarchaeota in Hydrothermal Sediment.</title>
        <authorList>
            <person name="Zhou Z."/>
            <person name="Liu Y."/>
            <person name="Xu W."/>
            <person name="Pan J."/>
            <person name="Luo Z.H."/>
            <person name="Li M."/>
        </authorList>
    </citation>
    <scope>NUCLEOTIDE SEQUENCE [LARGE SCALE GENOMIC DNA]</scope>
    <source>
        <strain evidence="11">SpSt-132</strain>
    </source>
</reference>
<keyword evidence="5" id="KW-0680">Restriction system</keyword>
<dbReference type="GO" id="GO:0009307">
    <property type="term" value="P:DNA restriction-modification system"/>
    <property type="evidence" value="ECO:0007669"/>
    <property type="project" value="UniProtKB-KW"/>
</dbReference>
<evidence type="ECO:0000256" key="1">
    <source>
        <dbReference type="ARBA" id="ARBA00011900"/>
    </source>
</evidence>
<evidence type="ECO:0000256" key="5">
    <source>
        <dbReference type="ARBA" id="ARBA00022747"/>
    </source>
</evidence>
<name>A0A7C2VGD9_9AQUI</name>
<dbReference type="Pfam" id="PF07669">
    <property type="entry name" value="Eco57I"/>
    <property type="match status" value="1"/>
</dbReference>
<dbReference type="EC" id="2.1.1.72" evidence="1"/>
<dbReference type="GO" id="GO:0009007">
    <property type="term" value="F:site-specific DNA-methyltransferase (adenine-specific) activity"/>
    <property type="evidence" value="ECO:0007669"/>
    <property type="project" value="UniProtKB-EC"/>
</dbReference>
<evidence type="ECO:0000313" key="11">
    <source>
        <dbReference type="EMBL" id="HEW46415.1"/>
    </source>
</evidence>
<evidence type="ECO:0000256" key="7">
    <source>
        <dbReference type="ARBA" id="ARBA00047942"/>
    </source>
</evidence>
<dbReference type="SUPFAM" id="SSF53335">
    <property type="entry name" value="S-adenosyl-L-methionine-dependent methyltransferases"/>
    <property type="match status" value="1"/>
</dbReference>
<feature type="domain" description="TaqI-like C-terminal specificity" evidence="10">
    <location>
        <begin position="970"/>
        <end position="1120"/>
    </location>
</feature>
<dbReference type="Pfam" id="PF12950">
    <property type="entry name" value="TaqI_C"/>
    <property type="match status" value="1"/>
</dbReference>
<evidence type="ECO:0000259" key="9">
    <source>
        <dbReference type="Pfam" id="PF07669"/>
    </source>
</evidence>
<dbReference type="EMBL" id="DSFP01000064">
    <property type="protein sequence ID" value="HEW46415.1"/>
    <property type="molecule type" value="Genomic_DNA"/>
</dbReference>
<evidence type="ECO:0000256" key="3">
    <source>
        <dbReference type="ARBA" id="ARBA00022679"/>
    </source>
</evidence>